<sequence>MLLAAFLLAFVVPIQYVWALNITFPSPPTAAQNNTFLWMRENGDPGKIWLRKQKLDDDHGATSWSGDSDSAQLDLTISTGSAQIHFHRAGLFNVGVFKMEDNSNHNKGMAPVSVKQLTVSVNPTSAGAISGTSPTPPPVSASSPVGSSSPNQMPSHEKYEGKTPNVALIVGLTLGFATLLVIAGATILYFRCRYRRMSDAMPIPFQNNRMIRESDSESCASFEKCDSPPPIQTLYSVPTSGSFSVTSPIAAATRERERRRNKFLRFSFTTINSSTNSRSTITSNSRTTDSSESPLPPVPARPRTDRQMLIEQKIQLLQSKMIILQGRSKTTSQIYVRPLPPLPPASPGSPSRLPTTPIPLTPLPTSDEKKELKRLTETVERTKQLHESDWALGLTDLAPEGLHD</sequence>
<organism evidence="4 5">
    <name type="scientific">Marasmius oreades</name>
    <name type="common">fairy-ring Marasmius</name>
    <dbReference type="NCBI Taxonomy" id="181124"/>
    <lineage>
        <taxon>Eukaryota</taxon>
        <taxon>Fungi</taxon>
        <taxon>Dikarya</taxon>
        <taxon>Basidiomycota</taxon>
        <taxon>Agaricomycotina</taxon>
        <taxon>Agaricomycetes</taxon>
        <taxon>Agaricomycetidae</taxon>
        <taxon>Agaricales</taxon>
        <taxon>Marasmiineae</taxon>
        <taxon>Marasmiaceae</taxon>
        <taxon>Marasmius</taxon>
    </lineage>
</organism>
<proteinExistence type="predicted"/>
<keyword evidence="2" id="KW-1133">Transmembrane helix</keyword>
<dbReference type="Proteomes" id="UP001049176">
    <property type="component" value="Chromosome 9"/>
</dbReference>
<accession>A0A9P7RP47</accession>
<dbReference type="EMBL" id="CM032189">
    <property type="protein sequence ID" value="KAG7087075.1"/>
    <property type="molecule type" value="Genomic_DNA"/>
</dbReference>
<protein>
    <submittedName>
        <fullName evidence="4">Uncharacterized protein</fullName>
    </submittedName>
</protein>
<dbReference type="OrthoDB" id="3018813at2759"/>
<evidence type="ECO:0000313" key="5">
    <source>
        <dbReference type="Proteomes" id="UP001049176"/>
    </source>
</evidence>
<feature type="region of interest" description="Disordered" evidence="1">
    <location>
        <begin position="337"/>
        <end position="371"/>
    </location>
</feature>
<gene>
    <name evidence="4" type="ORF">E1B28_013057</name>
</gene>
<dbReference type="GeneID" id="66082132"/>
<name>A0A9P7RP47_9AGAR</name>
<feature type="signal peptide" evidence="3">
    <location>
        <begin position="1"/>
        <end position="19"/>
    </location>
</feature>
<evidence type="ECO:0000256" key="1">
    <source>
        <dbReference type="SAM" id="MobiDB-lite"/>
    </source>
</evidence>
<reference evidence="4" key="1">
    <citation type="journal article" date="2021" name="Genome Biol. Evol.">
        <title>The assembled and annotated genome of the fairy-ring fungus Marasmius oreades.</title>
        <authorList>
            <person name="Hiltunen M."/>
            <person name="Ament-Velasquez S.L."/>
            <person name="Johannesson H."/>
        </authorList>
    </citation>
    <scope>NUCLEOTIDE SEQUENCE</scope>
    <source>
        <strain evidence="4">03SP1</strain>
    </source>
</reference>
<dbReference type="RefSeq" id="XP_043003546.1">
    <property type="nucleotide sequence ID" value="XM_043158202.1"/>
</dbReference>
<evidence type="ECO:0000313" key="4">
    <source>
        <dbReference type="EMBL" id="KAG7087075.1"/>
    </source>
</evidence>
<dbReference type="AlphaFoldDB" id="A0A9P7RP47"/>
<keyword evidence="3" id="KW-0732">Signal</keyword>
<feature type="compositionally biased region" description="Low complexity" evidence="1">
    <location>
        <begin position="275"/>
        <end position="291"/>
    </location>
</feature>
<feature type="chain" id="PRO_5040241212" evidence="3">
    <location>
        <begin position="20"/>
        <end position="404"/>
    </location>
</feature>
<feature type="compositionally biased region" description="Low complexity" evidence="1">
    <location>
        <begin position="140"/>
        <end position="150"/>
    </location>
</feature>
<evidence type="ECO:0000256" key="3">
    <source>
        <dbReference type="SAM" id="SignalP"/>
    </source>
</evidence>
<keyword evidence="2" id="KW-0812">Transmembrane</keyword>
<feature type="region of interest" description="Disordered" evidence="1">
    <location>
        <begin position="275"/>
        <end position="303"/>
    </location>
</feature>
<comment type="caution">
    <text evidence="4">The sequence shown here is derived from an EMBL/GenBank/DDBJ whole genome shotgun (WGS) entry which is preliminary data.</text>
</comment>
<dbReference type="KEGG" id="more:E1B28_013057"/>
<keyword evidence="5" id="KW-1185">Reference proteome</keyword>
<feature type="compositionally biased region" description="Pro residues" evidence="1">
    <location>
        <begin position="338"/>
        <end position="347"/>
    </location>
</feature>
<feature type="region of interest" description="Disordered" evidence="1">
    <location>
        <begin position="124"/>
        <end position="159"/>
    </location>
</feature>
<feature type="transmembrane region" description="Helical" evidence="2">
    <location>
        <begin position="166"/>
        <end position="190"/>
    </location>
</feature>
<keyword evidence="2" id="KW-0472">Membrane</keyword>
<evidence type="ECO:0000256" key="2">
    <source>
        <dbReference type="SAM" id="Phobius"/>
    </source>
</evidence>